<dbReference type="PROSITE" id="PS51085">
    <property type="entry name" value="2FE2S_FER_2"/>
    <property type="match status" value="1"/>
</dbReference>
<gene>
    <name evidence="4" type="ORF">GpartN1_g82.t1</name>
</gene>
<evidence type="ECO:0000256" key="1">
    <source>
        <dbReference type="ARBA" id="ARBA00022714"/>
    </source>
</evidence>
<feature type="domain" description="2Fe-2S ferredoxin-type" evidence="3">
    <location>
        <begin position="46"/>
        <end position="128"/>
    </location>
</feature>
<name>A0A9C7UMI5_9RHOD</name>
<dbReference type="OrthoDB" id="5390at2759"/>
<dbReference type="InterPro" id="IPR036010">
    <property type="entry name" value="2Fe-2S_ferredoxin-like_sf"/>
</dbReference>
<dbReference type="CDD" id="cd00207">
    <property type="entry name" value="fer2"/>
    <property type="match status" value="1"/>
</dbReference>
<evidence type="ECO:0000313" key="4">
    <source>
        <dbReference type="EMBL" id="GJQ08291.1"/>
    </source>
</evidence>
<keyword evidence="1" id="KW-0408">Iron</keyword>
<dbReference type="Gene3D" id="3.10.20.30">
    <property type="match status" value="1"/>
</dbReference>
<reference evidence="4" key="1">
    <citation type="journal article" date="2022" name="Proc. Natl. Acad. Sci. U.S.A.">
        <title>Life cycle and functional genomics of the unicellular red alga Galdieria for elucidating algal and plant evolution and industrial use.</title>
        <authorList>
            <person name="Hirooka S."/>
            <person name="Itabashi T."/>
            <person name="Ichinose T.M."/>
            <person name="Onuma R."/>
            <person name="Fujiwara T."/>
            <person name="Yamashita S."/>
            <person name="Jong L.W."/>
            <person name="Tomita R."/>
            <person name="Iwane A.H."/>
            <person name="Miyagishima S.Y."/>
        </authorList>
    </citation>
    <scope>NUCLEOTIDE SEQUENCE</scope>
    <source>
        <strain evidence="4">NBRC 102759</strain>
    </source>
</reference>
<evidence type="ECO:0000256" key="2">
    <source>
        <dbReference type="ARBA" id="ARBA00023014"/>
    </source>
</evidence>
<dbReference type="InterPro" id="IPR012675">
    <property type="entry name" value="Beta-grasp_dom_sf"/>
</dbReference>
<reference evidence="4" key="2">
    <citation type="submission" date="2022-01" db="EMBL/GenBank/DDBJ databases">
        <authorList>
            <person name="Hirooka S."/>
            <person name="Miyagishima S.Y."/>
        </authorList>
    </citation>
    <scope>NUCLEOTIDE SEQUENCE</scope>
    <source>
        <strain evidence="4">NBRC 102759</strain>
    </source>
</reference>
<sequence>MAFGQLMYRSSFLVIRSRITKRAVICRQPQLFRLNSAAASSKGNHVKVTFLPEGISVLAQPGEPLYSVAERAGVELLFSCCVGDCGSCEVQVLSQKEAKKHRNLFIRPCIAKVPANKTELVLHTVGSDIPPW</sequence>
<dbReference type="GO" id="GO:0051537">
    <property type="term" value="F:2 iron, 2 sulfur cluster binding"/>
    <property type="evidence" value="ECO:0007669"/>
    <property type="project" value="UniProtKB-KW"/>
</dbReference>
<dbReference type="SUPFAM" id="SSF54292">
    <property type="entry name" value="2Fe-2S ferredoxin-like"/>
    <property type="match status" value="1"/>
</dbReference>
<protein>
    <recommendedName>
        <fullName evidence="3">2Fe-2S ferredoxin-type domain-containing protein</fullName>
    </recommendedName>
</protein>
<evidence type="ECO:0000259" key="3">
    <source>
        <dbReference type="PROSITE" id="PS51085"/>
    </source>
</evidence>
<keyword evidence="1" id="KW-0479">Metal-binding</keyword>
<proteinExistence type="predicted"/>
<keyword evidence="1" id="KW-0001">2Fe-2S</keyword>
<keyword evidence="5" id="KW-1185">Reference proteome</keyword>
<keyword evidence="2" id="KW-0411">Iron-sulfur</keyword>
<comment type="caution">
    <text evidence="4">The sequence shown here is derived from an EMBL/GenBank/DDBJ whole genome shotgun (WGS) entry which is preliminary data.</text>
</comment>
<dbReference type="AlphaFoldDB" id="A0A9C7UMI5"/>
<dbReference type="EMBL" id="BQMJ01000001">
    <property type="protein sequence ID" value="GJQ08291.1"/>
    <property type="molecule type" value="Genomic_DNA"/>
</dbReference>
<dbReference type="Proteomes" id="UP001061958">
    <property type="component" value="Unassembled WGS sequence"/>
</dbReference>
<dbReference type="Pfam" id="PF00111">
    <property type="entry name" value="Fer2"/>
    <property type="match status" value="1"/>
</dbReference>
<dbReference type="InterPro" id="IPR001041">
    <property type="entry name" value="2Fe-2S_ferredoxin-type"/>
</dbReference>
<organism evidence="4 5">
    <name type="scientific">Galdieria partita</name>
    <dbReference type="NCBI Taxonomy" id="83374"/>
    <lineage>
        <taxon>Eukaryota</taxon>
        <taxon>Rhodophyta</taxon>
        <taxon>Bangiophyceae</taxon>
        <taxon>Galdieriales</taxon>
        <taxon>Galdieriaceae</taxon>
        <taxon>Galdieria</taxon>
    </lineage>
</organism>
<evidence type="ECO:0000313" key="5">
    <source>
        <dbReference type="Proteomes" id="UP001061958"/>
    </source>
</evidence>
<accession>A0A9C7UMI5</accession>